<organism evidence="2 3">
    <name type="scientific">Mycosarcoma maydis</name>
    <name type="common">Corn smut fungus</name>
    <name type="synonym">Ustilago maydis</name>
    <dbReference type="NCBI Taxonomy" id="5270"/>
    <lineage>
        <taxon>Eukaryota</taxon>
        <taxon>Fungi</taxon>
        <taxon>Dikarya</taxon>
        <taxon>Basidiomycota</taxon>
        <taxon>Ustilaginomycotina</taxon>
        <taxon>Ustilaginomycetes</taxon>
        <taxon>Ustilaginales</taxon>
        <taxon>Ustilaginaceae</taxon>
        <taxon>Mycosarcoma</taxon>
    </lineage>
</organism>
<dbReference type="InParanoid" id="A0A0D1E9T8"/>
<feature type="compositionally biased region" description="Basic residues" evidence="1">
    <location>
        <begin position="49"/>
        <end position="67"/>
    </location>
</feature>
<protein>
    <submittedName>
        <fullName evidence="2">Uncharacterized protein</fullName>
    </submittedName>
</protein>
<accession>A0A0D1E9T8</accession>
<evidence type="ECO:0000313" key="2">
    <source>
        <dbReference type="EMBL" id="KIS71155.1"/>
    </source>
</evidence>
<sequence length="132" mass="14184">MVAKTTCDSSTTATSKQRSSLQHLSASSFGASGSNSPKPSPVASSLHTSAKKSLKTAKAKAKAKKNGTNKFRDSEKRELLDGQTSQLFASNNDNKEDRRDPFSYGASSIADKRSTRRQVDEATLALNLLMKS</sequence>
<proteinExistence type="predicted"/>
<feature type="compositionally biased region" description="Basic and acidic residues" evidence="1">
    <location>
        <begin position="70"/>
        <end position="80"/>
    </location>
</feature>
<reference evidence="2 3" key="1">
    <citation type="journal article" date="2006" name="Nature">
        <title>Insights from the genome of the biotrophic fungal plant pathogen Ustilago maydis.</title>
        <authorList>
            <person name="Kamper J."/>
            <person name="Kahmann R."/>
            <person name="Bolker M."/>
            <person name="Ma L.J."/>
            <person name="Brefort T."/>
            <person name="Saville B.J."/>
            <person name="Banuett F."/>
            <person name="Kronstad J.W."/>
            <person name="Gold S.E."/>
            <person name="Muller O."/>
            <person name="Perlin M.H."/>
            <person name="Wosten H.A."/>
            <person name="de Vries R."/>
            <person name="Ruiz-Herrera J."/>
            <person name="Reynaga-Pena C.G."/>
            <person name="Snetselaar K."/>
            <person name="McCann M."/>
            <person name="Perez-Martin J."/>
            <person name="Feldbrugge M."/>
            <person name="Basse C.W."/>
            <person name="Steinberg G."/>
            <person name="Ibeas J.I."/>
            <person name="Holloman W."/>
            <person name="Guzman P."/>
            <person name="Farman M."/>
            <person name="Stajich J.E."/>
            <person name="Sentandreu R."/>
            <person name="Gonzalez-Prieto J.M."/>
            <person name="Kennell J.C."/>
            <person name="Molina L."/>
            <person name="Schirawski J."/>
            <person name="Mendoza-Mendoza A."/>
            <person name="Greilinger D."/>
            <person name="Munch K."/>
            <person name="Rossel N."/>
            <person name="Scherer M."/>
            <person name="Vranes M."/>
            <person name="Ladendorf O."/>
            <person name="Vincon V."/>
            <person name="Fuchs U."/>
            <person name="Sandrock B."/>
            <person name="Meng S."/>
            <person name="Ho E.C."/>
            <person name="Cahill M.J."/>
            <person name="Boyce K.J."/>
            <person name="Klose J."/>
            <person name="Klosterman S.J."/>
            <person name="Deelstra H.J."/>
            <person name="Ortiz-Castellanos L."/>
            <person name="Li W."/>
            <person name="Sanchez-Alonso P."/>
            <person name="Schreier P.H."/>
            <person name="Hauser-Hahn I."/>
            <person name="Vaupel M."/>
            <person name="Koopmann E."/>
            <person name="Friedrich G."/>
            <person name="Voss H."/>
            <person name="Schluter T."/>
            <person name="Margolis J."/>
            <person name="Platt D."/>
            <person name="Swimmer C."/>
            <person name="Gnirke A."/>
            <person name="Chen F."/>
            <person name="Vysotskaia V."/>
            <person name="Mannhaupt G."/>
            <person name="Guldener U."/>
            <person name="Munsterkotter M."/>
            <person name="Haase D."/>
            <person name="Oesterheld M."/>
            <person name="Mewes H.W."/>
            <person name="Mauceli E.W."/>
            <person name="DeCaprio D."/>
            <person name="Wade C.M."/>
            <person name="Butler J."/>
            <person name="Young S."/>
            <person name="Jaffe D.B."/>
            <person name="Calvo S."/>
            <person name="Nusbaum C."/>
            <person name="Galagan J."/>
            <person name="Birren B.W."/>
        </authorList>
    </citation>
    <scope>NUCLEOTIDE SEQUENCE [LARGE SCALE GENOMIC DNA]</scope>
    <source>
        <strain evidence="3">DSM 14603 / FGSC 9021 / UM521</strain>
    </source>
</reference>
<dbReference type="Proteomes" id="UP000000561">
    <property type="component" value="Chromosome 2"/>
</dbReference>
<dbReference type="STRING" id="237631.A0A0D1E9T8"/>
<gene>
    <name evidence="2" type="ORF">UMAG_01065</name>
</gene>
<dbReference type="AlphaFoldDB" id="A0A0D1E9T8"/>
<dbReference type="EMBL" id="CM003141">
    <property type="protein sequence ID" value="KIS71155.1"/>
    <property type="molecule type" value="Genomic_DNA"/>
</dbReference>
<name>A0A0D1E9T8_MYCMD</name>
<feature type="region of interest" description="Disordered" evidence="1">
    <location>
        <begin position="1"/>
        <end position="106"/>
    </location>
</feature>
<dbReference type="VEuPathDB" id="FungiDB:UMAG_01065"/>
<feature type="compositionally biased region" description="Polar residues" evidence="1">
    <location>
        <begin position="1"/>
        <end position="24"/>
    </location>
</feature>
<dbReference type="GeneID" id="23562187"/>
<dbReference type="OMA" id="MVAKTTC"/>
<keyword evidence="3" id="KW-1185">Reference proteome</keyword>
<feature type="compositionally biased region" description="Low complexity" evidence="1">
    <location>
        <begin position="25"/>
        <end position="36"/>
    </location>
</feature>
<feature type="compositionally biased region" description="Polar residues" evidence="1">
    <location>
        <begin position="82"/>
        <end position="92"/>
    </location>
</feature>
<evidence type="ECO:0000256" key="1">
    <source>
        <dbReference type="SAM" id="MobiDB-lite"/>
    </source>
</evidence>
<dbReference type="RefSeq" id="XP_011387031.1">
    <property type="nucleotide sequence ID" value="XM_011388729.1"/>
</dbReference>
<evidence type="ECO:0000313" key="3">
    <source>
        <dbReference type="Proteomes" id="UP000000561"/>
    </source>
</evidence>
<dbReference type="KEGG" id="uma:UMAG_01065"/>
<dbReference type="OrthoDB" id="2552805at2759"/>